<dbReference type="Pfam" id="PF21369">
    <property type="entry name" value="STL11_N"/>
    <property type="match status" value="1"/>
</dbReference>
<dbReference type="GO" id="GO:0017070">
    <property type="term" value="F:U6 snRNA binding"/>
    <property type="evidence" value="ECO:0007669"/>
    <property type="project" value="TreeGrafter"/>
</dbReference>
<dbReference type="OMA" id="CPLRVQW"/>
<evidence type="ECO:0000256" key="1">
    <source>
        <dbReference type="ARBA" id="ARBA00004123"/>
    </source>
</evidence>
<keyword evidence="8" id="KW-0539">Nucleus</keyword>
<dbReference type="AlphaFoldDB" id="A0A1D8NL47"/>
<keyword evidence="5" id="KW-0747">Spliceosome</keyword>
<dbReference type="InterPro" id="IPR048995">
    <property type="entry name" value="STL11/RBM22-like_N"/>
</dbReference>
<dbReference type="Gene3D" id="3.30.70.330">
    <property type="match status" value="1"/>
</dbReference>
<evidence type="ECO:0000256" key="11">
    <source>
        <dbReference type="SAM" id="MobiDB-lite"/>
    </source>
</evidence>
<dbReference type="FunFam" id="3.30.70.330:FF:000396">
    <property type="entry name" value="Putative Pre-mRNA-splicing factor slt11"/>
    <property type="match status" value="1"/>
</dbReference>
<dbReference type="InterPro" id="IPR012677">
    <property type="entry name" value="Nucleotide-bd_a/b_plait_sf"/>
</dbReference>
<dbReference type="GO" id="GO:0071014">
    <property type="term" value="C:post-mRNA release spliceosomal complex"/>
    <property type="evidence" value="ECO:0007669"/>
    <property type="project" value="EnsemblFungi"/>
</dbReference>
<comment type="similarity">
    <text evidence="2">Belongs to the SLT11 family.</text>
</comment>
<dbReference type="CDD" id="cd12265">
    <property type="entry name" value="RRM_SLT11"/>
    <property type="match status" value="1"/>
</dbReference>
<dbReference type="GO" id="GO:0008380">
    <property type="term" value="P:RNA splicing"/>
    <property type="evidence" value="ECO:0007669"/>
    <property type="project" value="UniProtKB-KW"/>
</dbReference>
<evidence type="ECO:0000256" key="10">
    <source>
        <dbReference type="PROSITE-ProRule" id="PRU00176"/>
    </source>
</evidence>
<evidence type="ECO:0000256" key="3">
    <source>
        <dbReference type="ARBA" id="ARBA00019060"/>
    </source>
</evidence>
<evidence type="ECO:0000256" key="7">
    <source>
        <dbReference type="ARBA" id="ARBA00023187"/>
    </source>
</evidence>
<evidence type="ECO:0000313" key="12">
    <source>
        <dbReference type="EMBL" id="AOW06358.1"/>
    </source>
</evidence>
<dbReference type="GO" id="GO:0036002">
    <property type="term" value="F:pre-mRNA binding"/>
    <property type="evidence" value="ECO:0007669"/>
    <property type="project" value="TreeGrafter"/>
</dbReference>
<dbReference type="SUPFAM" id="SSF54928">
    <property type="entry name" value="RNA-binding domain, RBD"/>
    <property type="match status" value="1"/>
</dbReference>
<keyword evidence="4" id="KW-0507">mRNA processing</keyword>
<dbReference type="GeneID" id="2912833"/>
<sequence length="356" mass="38757">MQTTKSDTNKITWEDTEVPAVCTQCLGANPYIRMTKEKYGAECKMCTRPFTVFRWQPERAQKGSSRGKPLKTNVCLTCSRQKNCCQSCSLDLTYGLPLAIRDAALKMEQEGGGGGLSLSSSSNTITKQFIAQNYEEQLKQDQRLLTDNSVTGTGKAQSAAKGLLKQLANAMPYRKELYEKGQKDKRPADSRDSKALTADVTKIASKLPLTGSTTPVPKDASIKSLFFMGVEDDLPEHVIRKHFTETGGTISLLTVVHRAHCGYVVFETRAAAEKAAAAISGGRLVLNGCRLRVAWGKPRNLGSSSDEQWKLGQMIKKYLRSKGGSSNKDGAAGRDEAAPPPPGQGIKYQSQGNIEL</sequence>
<keyword evidence="7" id="KW-0508">mRNA splicing</keyword>
<dbReference type="InterPro" id="IPR000504">
    <property type="entry name" value="RRM_dom"/>
</dbReference>
<proteinExistence type="inferred from homology"/>
<comment type="subcellular location">
    <subcellularLocation>
        <location evidence="1">Nucleus</location>
    </subcellularLocation>
</comment>
<dbReference type="GO" id="GO:0071006">
    <property type="term" value="C:U2-type catalytic step 1 spliceosome"/>
    <property type="evidence" value="ECO:0007669"/>
    <property type="project" value="TreeGrafter"/>
</dbReference>
<evidence type="ECO:0000256" key="6">
    <source>
        <dbReference type="ARBA" id="ARBA00022884"/>
    </source>
</evidence>
<dbReference type="OrthoDB" id="10259600at2759"/>
<dbReference type="InterPro" id="IPR034356">
    <property type="entry name" value="Slt11_RRM"/>
</dbReference>
<dbReference type="PROSITE" id="PS50102">
    <property type="entry name" value="RRM"/>
    <property type="match status" value="1"/>
</dbReference>
<dbReference type="VEuPathDB" id="FungiDB:YALI0_E33847g"/>
<evidence type="ECO:0000313" key="13">
    <source>
        <dbReference type="Proteomes" id="UP000182444"/>
    </source>
</evidence>
<feature type="region of interest" description="Disordered" evidence="11">
    <location>
        <begin position="321"/>
        <end position="356"/>
    </location>
</feature>
<organism evidence="12 13">
    <name type="scientific">Yarrowia lipolytica</name>
    <name type="common">Candida lipolytica</name>
    <dbReference type="NCBI Taxonomy" id="4952"/>
    <lineage>
        <taxon>Eukaryota</taxon>
        <taxon>Fungi</taxon>
        <taxon>Dikarya</taxon>
        <taxon>Ascomycota</taxon>
        <taxon>Saccharomycotina</taxon>
        <taxon>Dipodascomycetes</taxon>
        <taxon>Dipodascales</taxon>
        <taxon>Dipodascales incertae sedis</taxon>
        <taxon>Yarrowia</taxon>
    </lineage>
</organism>
<evidence type="ECO:0000256" key="5">
    <source>
        <dbReference type="ARBA" id="ARBA00022728"/>
    </source>
</evidence>
<evidence type="ECO:0000256" key="9">
    <source>
        <dbReference type="ARBA" id="ARBA00025609"/>
    </source>
</evidence>
<feature type="compositionally biased region" description="Polar residues" evidence="11">
    <location>
        <begin position="347"/>
        <end position="356"/>
    </location>
</feature>
<name>A0A1D8NL47_YARLL</name>
<dbReference type="InterPro" id="IPR035979">
    <property type="entry name" value="RBD_domain_sf"/>
</dbReference>
<dbReference type="GO" id="GO:0000974">
    <property type="term" value="C:Prp19 complex"/>
    <property type="evidence" value="ECO:0007669"/>
    <property type="project" value="EnsemblFungi"/>
</dbReference>
<evidence type="ECO:0000256" key="2">
    <source>
        <dbReference type="ARBA" id="ARBA00007781"/>
    </source>
</evidence>
<accession>A0A1D8NL47</accession>
<dbReference type="VEuPathDB" id="FungiDB:YALI1_E40144g"/>
<dbReference type="EMBL" id="CP017557">
    <property type="protein sequence ID" value="AOW06358.1"/>
    <property type="molecule type" value="Genomic_DNA"/>
</dbReference>
<gene>
    <name evidence="12" type="ORF">YALI1_E40144g</name>
</gene>
<dbReference type="InterPro" id="IPR039171">
    <property type="entry name" value="Cwc2/Slt11"/>
</dbReference>
<dbReference type="KEGG" id="yli:2912833"/>
<dbReference type="PANTHER" id="PTHR14089:SF6">
    <property type="entry name" value="PRE-MRNA-SPLICING FACTOR RBM22"/>
    <property type="match status" value="1"/>
</dbReference>
<comment type="function">
    <text evidence="9">Involved in pre-mRNA splicing. Facilitates the cooperative formation of U2/U6 helix II in association with stem II in the spliceosome. Binds to RNA.</text>
</comment>
<reference evidence="12 13" key="1">
    <citation type="journal article" date="2016" name="PLoS ONE">
        <title>Sequence Assembly of Yarrowia lipolytica Strain W29/CLIB89 Shows Transposable Element Diversity.</title>
        <authorList>
            <person name="Magnan C."/>
            <person name="Yu J."/>
            <person name="Chang I."/>
            <person name="Jahn E."/>
            <person name="Kanomata Y."/>
            <person name="Wu J."/>
            <person name="Zeller M."/>
            <person name="Oakes M."/>
            <person name="Baldi P."/>
            <person name="Sandmeyer S."/>
        </authorList>
    </citation>
    <scope>NUCLEOTIDE SEQUENCE [LARGE SCALE GENOMIC DNA]</scope>
    <source>
        <strain evidence="13">CLIB89(W29)</strain>
    </source>
</reference>
<dbReference type="Proteomes" id="UP000182444">
    <property type="component" value="Chromosome 1E"/>
</dbReference>
<dbReference type="GO" id="GO:0006397">
    <property type="term" value="P:mRNA processing"/>
    <property type="evidence" value="ECO:0007669"/>
    <property type="project" value="UniProtKB-KW"/>
</dbReference>
<dbReference type="PANTHER" id="PTHR14089">
    <property type="entry name" value="PRE-MRNA-SPLICING FACTOR RBM22"/>
    <property type="match status" value="1"/>
</dbReference>
<protein>
    <recommendedName>
        <fullName evidence="3">Pre-mRNA-splicing factor SLT11</fullName>
    </recommendedName>
</protein>
<keyword evidence="6 10" id="KW-0694">RNA-binding</keyword>
<evidence type="ECO:0000256" key="4">
    <source>
        <dbReference type="ARBA" id="ARBA00022664"/>
    </source>
</evidence>
<evidence type="ECO:0000256" key="8">
    <source>
        <dbReference type="ARBA" id="ARBA00023242"/>
    </source>
</evidence>
<dbReference type="eggNOG" id="KOG0153">
    <property type="taxonomic scope" value="Eukaryota"/>
</dbReference>
<dbReference type="RefSeq" id="XP_504748.1">
    <property type="nucleotide sequence ID" value="XM_504748.3"/>
</dbReference>
<dbReference type="SMART" id="SM00360">
    <property type="entry name" value="RRM"/>
    <property type="match status" value="1"/>
</dbReference>
<dbReference type="GO" id="GO:0071007">
    <property type="term" value="C:U2-type catalytic step 2 spliceosome"/>
    <property type="evidence" value="ECO:0007669"/>
    <property type="project" value="TreeGrafter"/>
</dbReference>
<dbReference type="SMR" id="A0A1D8NL47"/>